<dbReference type="Gene3D" id="3.40.50.12790">
    <property type="entry name" value="FHIPEP family, domain 4"/>
    <property type="match status" value="1"/>
</dbReference>
<protein>
    <submittedName>
        <fullName evidence="9">FHIPEP family type III secretion protein</fullName>
    </submittedName>
</protein>
<dbReference type="Proteomes" id="UP001197247">
    <property type="component" value="Unassembled WGS sequence"/>
</dbReference>
<accession>A0ABS5TJV5</accession>
<evidence type="ECO:0000313" key="9">
    <source>
        <dbReference type="EMBL" id="MBT0771393.1"/>
    </source>
</evidence>
<evidence type="ECO:0000313" key="10">
    <source>
        <dbReference type="Proteomes" id="UP001197247"/>
    </source>
</evidence>
<dbReference type="PIRSF" id="PIRSF005419">
    <property type="entry name" value="FlhA"/>
    <property type="match status" value="1"/>
</dbReference>
<keyword evidence="10" id="KW-1185">Reference proteome</keyword>
<feature type="transmembrane region" description="Helical" evidence="8">
    <location>
        <begin position="6"/>
        <end position="26"/>
    </location>
</feature>
<dbReference type="InterPro" id="IPR025505">
    <property type="entry name" value="FHIPEP_CS"/>
</dbReference>
<dbReference type="InterPro" id="IPR001712">
    <property type="entry name" value="T3SS_FHIPEP"/>
</dbReference>
<dbReference type="Gene3D" id="3.40.30.60">
    <property type="entry name" value="FHIPEP family, domain 1"/>
    <property type="match status" value="1"/>
</dbReference>
<name>A0ABS5TJV5_9ACTN</name>
<keyword evidence="6 8" id="KW-0472">Membrane</keyword>
<reference evidence="9 10" key="1">
    <citation type="submission" date="2021-05" db="EMBL/GenBank/DDBJ databases">
        <title>Kineosporia and Streptomyces sp. nov. two new marine actinobacteria isolated from Coral.</title>
        <authorList>
            <person name="Buangrab K."/>
            <person name="Sutthacheep M."/>
            <person name="Yeemin T."/>
            <person name="Harunari E."/>
            <person name="Igarashi Y."/>
            <person name="Kanchanasin P."/>
            <person name="Tanasupawat S."/>
            <person name="Phongsopitanun W."/>
        </authorList>
    </citation>
    <scope>NUCLEOTIDE SEQUENCE [LARGE SCALE GENOMIC DNA]</scope>
    <source>
        <strain evidence="9 10">J2-2</strain>
    </source>
</reference>
<comment type="similarity">
    <text evidence="2">Belongs to the FHIPEP (flagella/HR/invasion proteins export pore) family.</text>
</comment>
<dbReference type="RefSeq" id="WP_214157680.1">
    <property type="nucleotide sequence ID" value="NZ_JAHBAY010000008.1"/>
</dbReference>
<feature type="transmembrane region" description="Helical" evidence="8">
    <location>
        <begin position="191"/>
        <end position="211"/>
    </location>
</feature>
<evidence type="ECO:0000256" key="3">
    <source>
        <dbReference type="ARBA" id="ARBA00022475"/>
    </source>
</evidence>
<evidence type="ECO:0000256" key="7">
    <source>
        <dbReference type="SAM" id="MobiDB-lite"/>
    </source>
</evidence>
<sequence length="692" mass="72578">MPSNRMTRIAVPIAIVIVVLMMVVPLPAALLDILIALNIGVSLIVLLVALQVQRVLDFAIFPTIVLVATIFRLALNVSSTRLVLRDGFAGHVIDAFGHIVIGANLIIGLVIFAILIIIQLTVVTNGASRVAEVGARFTLDAMPGKQMAIDADLNSGLIDEDTARQRRKDVAAEADFYGAMDGGTKFVKGDAMAAVIITLVNLIGGFAIGMLQRGMAAGEAIQTYSLLSVGDGLVSQIPALLMSVATGVIVTRSTGAGDVGSDLIKQLGRHRQALMIGGASLLGLCLIPGMPKLPFLIVGGMVLFMAFRSTDGGAETESGAEAMPGQGAIAMPSGQVPLPAGGDRDPVTDSLRVDPLELLLSPDAVDLVDAARGGDLLDRVRALRRKTALDLGLVLPPVRTRDGAMLAPGTYEIRIGGSSVATGEAPPGHLLAIGDSMDGLPGRHTTEPVFGLPAVWVPIEYRASAELAGATIVERAAVVTTHLAEMVRQNASRLLSLDDTRDLLEVLKGDRPAAVEELVPGVLPLSAIQRLLQALLDEQVSIRDLGRVLEGVGQRARTTQDPDALLEAARAALGPALAAQYVRDGVLRAITLEPAVETQIGEALRASEQGVVIALDPVQAQRLVSDISALQTTAEQRGELPVLLISGPLRLPMRRLLRGSLPQLPVIAFTEATGIHQIETVGQVSSSHEFAS</sequence>
<comment type="caution">
    <text evidence="9">The sequence shown here is derived from an EMBL/GenBank/DDBJ whole genome shotgun (WGS) entry which is preliminary data.</text>
</comment>
<dbReference type="InterPro" id="IPR042193">
    <property type="entry name" value="FHIPEP_3"/>
</dbReference>
<dbReference type="PRINTS" id="PR00949">
    <property type="entry name" value="TYPE3IMAPROT"/>
</dbReference>
<keyword evidence="5 8" id="KW-1133">Transmembrane helix</keyword>
<organism evidence="9 10">
    <name type="scientific">Kineosporia corallincola</name>
    <dbReference type="NCBI Taxonomy" id="2835133"/>
    <lineage>
        <taxon>Bacteria</taxon>
        <taxon>Bacillati</taxon>
        <taxon>Actinomycetota</taxon>
        <taxon>Actinomycetes</taxon>
        <taxon>Kineosporiales</taxon>
        <taxon>Kineosporiaceae</taxon>
        <taxon>Kineosporia</taxon>
    </lineage>
</organism>
<comment type="subcellular location">
    <subcellularLocation>
        <location evidence="1">Cell membrane</location>
        <topology evidence="1">Multi-pass membrane protein</topology>
    </subcellularLocation>
</comment>
<evidence type="ECO:0000256" key="1">
    <source>
        <dbReference type="ARBA" id="ARBA00004651"/>
    </source>
</evidence>
<dbReference type="EMBL" id="JAHBAY010000008">
    <property type="protein sequence ID" value="MBT0771393.1"/>
    <property type="molecule type" value="Genomic_DNA"/>
</dbReference>
<evidence type="ECO:0000256" key="6">
    <source>
        <dbReference type="ARBA" id="ARBA00023136"/>
    </source>
</evidence>
<evidence type="ECO:0000256" key="2">
    <source>
        <dbReference type="ARBA" id="ARBA00008835"/>
    </source>
</evidence>
<evidence type="ECO:0000256" key="8">
    <source>
        <dbReference type="SAM" id="Phobius"/>
    </source>
</evidence>
<proteinExistence type="inferred from homology"/>
<evidence type="ECO:0000256" key="4">
    <source>
        <dbReference type="ARBA" id="ARBA00022692"/>
    </source>
</evidence>
<dbReference type="Gene3D" id="1.10.8.540">
    <property type="entry name" value="FHIPEP family, domain 3"/>
    <property type="match status" value="1"/>
</dbReference>
<gene>
    <name evidence="9" type="ORF">KIH74_20820</name>
</gene>
<keyword evidence="4 8" id="KW-0812">Transmembrane</keyword>
<keyword evidence="3" id="KW-1003">Cell membrane</keyword>
<evidence type="ECO:0000256" key="5">
    <source>
        <dbReference type="ARBA" id="ARBA00022989"/>
    </source>
</evidence>
<feature type="transmembrane region" description="Helical" evidence="8">
    <location>
        <begin position="96"/>
        <end position="118"/>
    </location>
</feature>
<dbReference type="PROSITE" id="PS00994">
    <property type="entry name" value="FHIPEP"/>
    <property type="match status" value="1"/>
</dbReference>
<dbReference type="InterPro" id="IPR042194">
    <property type="entry name" value="FHIPEP_1"/>
</dbReference>
<feature type="transmembrane region" description="Helical" evidence="8">
    <location>
        <begin position="274"/>
        <end position="307"/>
    </location>
</feature>
<feature type="transmembrane region" description="Helical" evidence="8">
    <location>
        <begin position="58"/>
        <end position="75"/>
    </location>
</feature>
<feature type="transmembrane region" description="Helical" evidence="8">
    <location>
        <begin position="33"/>
        <end position="52"/>
    </location>
</feature>
<dbReference type="PANTHER" id="PTHR30161:SF1">
    <property type="entry name" value="FLAGELLAR BIOSYNTHESIS PROTEIN FLHA-RELATED"/>
    <property type="match status" value="1"/>
</dbReference>
<dbReference type="InterPro" id="IPR042196">
    <property type="entry name" value="FHIPEP_4"/>
</dbReference>
<feature type="region of interest" description="Disordered" evidence="7">
    <location>
        <begin position="325"/>
        <end position="345"/>
    </location>
</feature>
<dbReference type="Pfam" id="PF00771">
    <property type="entry name" value="FHIPEP"/>
    <property type="match status" value="1"/>
</dbReference>
<dbReference type="PANTHER" id="PTHR30161">
    <property type="entry name" value="FLAGELLAR EXPORT PROTEIN, MEMBRANE FLHA SUBUNIT-RELATED"/>
    <property type="match status" value="1"/>
</dbReference>